<name>A0A183EIH9_9BILA</name>
<protein>
    <submittedName>
        <fullName evidence="2">TBX2B factor</fullName>
    </submittedName>
</protein>
<reference evidence="2" key="1">
    <citation type="submission" date="2016-06" db="UniProtKB">
        <authorList>
            <consortium name="WormBaseParasite"/>
        </authorList>
    </citation>
    <scope>IDENTIFICATION</scope>
</reference>
<proteinExistence type="predicted"/>
<evidence type="ECO:0000313" key="2">
    <source>
        <dbReference type="WBParaSite" id="GPUH_0002079501-mRNA-1"/>
    </source>
</evidence>
<dbReference type="WBParaSite" id="GPUH_0002079501-mRNA-1">
    <property type="protein sequence ID" value="GPUH_0002079501-mRNA-1"/>
    <property type="gene ID" value="GPUH_0002079501"/>
</dbReference>
<sequence>LQVHCKSDCLSPELEESSDSGHTSGSGNAGTPAASASRTFQSSHRSSLLNPMYQQRFPRFQPSSAAMHGGFAPHVPYQAPNPMMPNANFQLSDFTAYTAHFPQKMPVP</sequence>
<organism evidence="2">
    <name type="scientific">Gongylonema pulchrum</name>
    <dbReference type="NCBI Taxonomy" id="637853"/>
    <lineage>
        <taxon>Eukaryota</taxon>
        <taxon>Metazoa</taxon>
        <taxon>Ecdysozoa</taxon>
        <taxon>Nematoda</taxon>
        <taxon>Chromadorea</taxon>
        <taxon>Rhabditida</taxon>
        <taxon>Spirurina</taxon>
        <taxon>Spiruromorpha</taxon>
        <taxon>Spiruroidea</taxon>
        <taxon>Gongylonematidae</taxon>
        <taxon>Gongylonema</taxon>
    </lineage>
</organism>
<feature type="compositionally biased region" description="Polar residues" evidence="1">
    <location>
        <begin position="34"/>
        <end position="47"/>
    </location>
</feature>
<feature type="region of interest" description="Disordered" evidence="1">
    <location>
        <begin position="1"/>
        <end position="47"/>
    </location>
</feature>
<dbReference type="AlphaFoldDB" id="A0A183EIH9"/>
<accession>A0A183EIH9</accession>
<evidence type="ECO:0000256" key="1">
    <source>
        <dbReference type="SAM" id="MobiDB-lite"/>
    </source>
</evidence>